<proteinExistence type="predicted"/>
<evidence type="ECO:0000313" key="2">
    <source>
        <dbReference type="EMBL" id="AMJ42453.1"/>
    </source>
</evidence>
<dbReference type="EMBL" id="CP014223">
    <property type="protein sequence ID" value="AMJ42453.1"/>
    <property type="molecule type" value="Genomic_DNA"/>
</dbReference>
<name>A0ABN4LFX7_ANAPI</name>
<evidence type="ECO:0000313" key="3">
    <source>
        <dbReference type="Proteomes" id="UP000068026"/>
    </source>
</evidence>
<reference evidence="3" key="2">
    <citation type="submission" date="2016-01" db="EMBL/GenBank/DDBJ databases">
        <authorList>
            <person name="Poehlein A."/>
            <person name="Schlien K."/>
            <person name="Gottschalk G."/>
            <person name="Buckel W."/>
            <person name="Daniel R."/>
        </authorList>
    </citation>
    <scope>NUCLEOTIDE SEQUENCE [LARGE SCALE GENOMIC DNA]</scope>
    <source>
        <strain evidence="3">X2</strain>
    </source>
</reference>
<keyword evidence="3" id="KW-1185">Reference proteome</keyword>
<feature type="compositionally biased region" description="Basic and acidic residues" evidence="1">
    <location>
        <begin position="21"/>
        <end position="30"/>
    </location>
</feature>
<organism evidence="2 3">
    <name type="scientific">Anaerotignum propionicum DSM 1682</name>
    <dbReference type="NCBI Taxonomy" id="991789"/>
    <lineage>
        <taxon>Bacteria</taxon>
        <taxon>Bacillati</taxon>
        <taxon>Bacillota</taxon>
        <taxon>Clostridia</taxon>
        <taxon>Lachnospirales</taxon>
        <taxon>Anaerotignaceae</taxon>
        <taxon>Anaerotignum</taxon>
    </lineage>
</organism>
<feature type="region of interest" description="Disordered" evidence="1">
    <location>
        <begin position="1"/>
        <end position="30"/>
    </location>
</feature>
<evidence type="ECO:0000256" key="1">
    <source>
        <dbReference type="SAM" id="MobiDB-lite"/>
    </source>
</evidence>
<accession>A0ABN4LFX7</accession>
<protein>
    <submittedName>
        <fullName evidence="2">Uncharacterized protein</fullName>
    </submittedName>
</protein>
<dbReference type="Proteomes" id="UP000068026">
    <property type="component" value="Chromosome"/>
</dbReference>
<sequence length="30" mass="2986">MVEDGLGAAHREVNPLGCDGSARDSDGVSA</sequence>
<reference evidence="2 3" key="1">
    <citation type="journal article" date="2016" name="Genome Announc.">
        <title>Complete Genome Sequence of the Amino Acid-Fermenting Clostridium propionicum X2 (DSM 1682).</title>
        <authorList>
            <person name="Poehlein A."/>
            <person name="Schlien K."/>
            <person name="Chowdhury N.P."/>
            <person name="Gottschalk G."/>
            <person name="Buckel W."/>
            <person name="Daniel R."/>
        </authorList>
    </citation>
    <scope>NUCLEOTIDE SEQUENCE [LARGE SCALE GENOMIC DNA]</scope>
    <source>
        <strain evidence="2 3">X2</strain>
    </source>
</reference>
<gene>
    <name evidence="2" type="ORF">CPRO_29230</name>
</gene>